<evidence type="ECO:0000256" key="5">
    <source>
        <dbReference type="ARBA" id="ARBA00022968"/>
    </source>
</evidence>
<comment type="cofactor">
    <cofactor evidence="1">
        <name>NAD(+)</name>
        <dbReference type="ChEBI" id="CHEBI:57540"/>
    </cofactor>
</comment>
<evidence type="ECO:0000256" key="6">
    <source>
        <dbReference type="ARBA" id="ARBA00022989"/>
    </source>
</evidence>
<dbReference type="HOGENOM" id="CLU_007383_4_0_11"/>
<evidence type="ECO:0000256" key="12">
    <source>
        <dbReference type="ARBA" id="ARBA00037859"/>
    </source>
</evidence>
<dbReference type="InterPro" id="IPR036291">
    <property type="entry name" value="NAD(P)-bd_dom_sf"/>
</dbReference>
<sequence length="319" mass="34652">MSRVAITGGAGFLGSHLCERLLADGAEVICVDNFVTGRPENVEHLLTNRRFRLIDRDVTEFLHVPGPLDAVLHFASPASPVDYYRLPIETLMVGSAGTRNALGLAQAKGARFLLASTSEAYGDPKVHPQPESYWGNVNPVGPRSMYDEAKRFAEALTMAYRKARGVDTGIVRIFNTYGPRMRADDGRAIPTFISQALRGEGITVAGDGSQTRSCCYVDDLVEGILRLLWSDLPGPVNIGNPHELSILDTAVLVRDLCGSRAPITFIPRPVDDPTVRQPDITIARGKLGWEPKVAVGDGLARTIEWLERELVGAAHSRAA</sequence>
<evidence type="ECO:0000256" key="10">
    <source>
        <dbReference type="ARBA" id="ARBA00023180"/>
    </source>
</evidence>
<evidence type="ECO:0000259" key="13">
    <source>
        <dbReference type="Pfam" id="PF01370"/>
    </source>
</evidence>
<keyword evidence="5" id="KW-0735">Signal-anchor</keyword>
<dbReference type="Gene3D" id="3.90.25.10">
    <property type="entry name" value="UDP-galactose 4-epimerase, domain 1"/>
    <property type="match status" value="1"/>
</dbReference>
<dbReference type="FunCoup" id="E3JCH5">
    <property type="interactions" value="196"/>
</dbReference>
<dbReference type="RefSeq" id="WP_013421793.1">
    <property type="nucleotide sequence ID" value="NC_014666.1"/>
</dbReference>
<evidence type="ECO:0000256" key="7">
    <source>
        <dbReference type="ARBA" id="ARBA00023027"/>
    </source>
</evidence>
<dbReference type="Gene3D" id="3.40.50.720">
    <property type="entry name" value="NAD(P)-binding Rossmann-like Domain"/>
    <property type="match status" value="1"/>
</dbReference>
<dbReference type="eggNOG" id="COG0451">
    <property type="taxonomic scope" value="Bacteria"/>
</dbReference>
<dbReference type="PANTHER" id="PTHR43078">
    <property type="entry name" value="UDP-GLUCURONIC ACID DECARBOXYLASE-RELATED"/>
    <property type="match status" value="1"/>
</dbReference>
<dbReference type="KEGG" id="fri:FraEuI1c_0593"/>
<dbReference type="GO" id="GO:0070403">
    <property type="term" value="F:NAD+ binding"/>
    <property type="evidence" value="ECO:0007669"/>
    <property type="project" value="InterPro"/>
</dbReference>
<evidence type="ECO:0000256" key="8">
    <source>
        <dbReference type="ARBA" id="ARBA00023034"/>
    </source>
</evidence>
<dbReference type="EMBL" id="CP002299">
    <property type="protein sequence ID" value="ADP78671.1"/>
    <property type="molecule type" value="Genomic_DNA"/>
</dbReference>
<feature type="domain" description="NAD-dependent epimerase/dehydratase" evidence="13">
    <location>
        <begin position="4"/>
        <end position="239"/>
    </location>
</feature>
<dbReference type="AlphaFoldDB" id="E3JCH5"/>
<keyword evidence="15" id="KW-1185">Reference proteome</keyword>
<dbReference type="STRING" id="298654.FraEuI1c_0593"/>
<keyword evidence="4" id="KW-0210">Decarboxylase</keyword>
<keyword evidence="7" id="KW-0520">NAD</keyword>
<keyword evidence="8" id="KW-0333">Golgi apparatus</keyword>
<accession>E3JCH5</accession>
<dbReference type="SUPFAM" id="SSF51735">
    <property type="entry name" value="NAD(P)-binding Rossmann-fold domains"/>
    <property type="match status" value="1"/>
</dbReference>
<evidence type="ECO:0000256" key="9">
    <source>
        <dbReference type="ARBA" id="ARBA00023136"/>
    </source>
</evidence>
<evidence type="ECO:0000256" key="11">
    <source>
        <dbReference type="ARBA" id="ARBA00023239"/>
    </source>
</evidence>
<dbReference type="Proteomes" id="UP000002484">
    <property type="component" value="Chromosome"/>
</dbReference>
<keyword evidence="11" id="KW-0456">Lyase</keyword>
<dbReference type="GO" id="GO:0042732">
    <property type="term" value="P:D-xylose metabolic process"/>
    <property type="evidence" value="ECO:0007669"/>
    <property type="project" value="InterPro"/>
</dbReference>
<evidence type="ECO:0000256" key="3">
    <source>
        <dbReference type="ARBA" id="ARBA00022692"/>
    </source>
</evidence>
<organism evidence="14 15">
    <name type="scientific">Pseudofrankia inefficax (strain DSM 45817 / CECT 9037 / DDB 130130 / EuI1c)</name>
    <name type="common">Frankia inefficax</name>
    <dbReference type="NCBI Taxonomy" id="298654"/>
    <lineage>
        <taxon>Bacteria</taxon>
        <taxon>Bacillati</taxon>
        <taxon>Actinomycetota</taxon>
        <taxon>Actinomycetes</taxon>
        <taxon>Frankiales</taxon>
        <taxon>Frankiaceae</taxon>
        <taxon>Pseudofrankia</taxon>
    </lineage>
</organism>
<dbReference type="FunFam" id="3.40.50.720:FF:000065">
    <property type="entry name" value="UDP-glucuronic acid decarboxylase 1"/>
    <property type="match status" value="1"/>
</dbReference>
<keyword evidence="9" id="KW-0472">Membrane</keyword>
<dbReference type="OrthoDB" id="9801785at2"/>
<name>E3JCH5_PSEI1</name>
<dbReference type="InterPro" id="IPR001509">
    <property type="entry name" value="Epimerase_deHydtase"/>
</dbReference>
<dbReference type="PANTHER" id="PTHR43078:SF6">
    <property type="entry name" value="UDP-GLUCURONIC ACID DECARBOXYLASE 1"/>
    <property type="match status" value="1"/>
</dbReference>
<comment type="subcellular location">
    <subcellularLocation>
        <location evidence="2">Golgi apparatus membrane</location>
        <topology evidence="2">Single-pass type II membrane protein</topology>
    </subcellularLocation>
    <subcellularLocation>
        <location evidence="12">Golgi apparatus</location>
        <location evidence="12">Golgi stack membrane</location>
    </subcellularLocation>
</comment>
<keyword evidence="10" id="KW-0325">Glycoprotein</keyword>
<dbReference type="CDD" id="cd05230">
    <property type="entry name" value="UGD_SDR_e"/>
    <property type="match status" value="1"/>
</dbReference>
<proteinExistence type="predicted"/>
<keyword evidence="3" id="KW-0812">Transmembrane</keyword>
<dbReference type="Pfam" id="PF01370">
    <property type="entry name" value="Epimerase"/>
    <property type="match status" value="1"/>
</dbReference>
<evidence type="ECO:0000313" key="14">
    <source>
        <dbReference type="EMBL" id="ADP78671.1"/>
    </source>
</evidence>
<protein>
    <submittedName>
        <fullName evidence="14">NAD-dependent epimerase/dehydratase</fullName>
    </submittedName>
</protein>
<gene>
    <name evidence="14" type="ordered locus">FraEuI1c_0593</name>
</gene>
<evidence type="ECO:0000313" key="15">
    <source>
        <dbReference type="Proteomes" id="UP000002484"/>
    </source>
</evidence>
<reference evidence="14 15" key="1">
    <citation type="submission" date="2010-10" db="EMBL/GenBank/DDBJ databases">
        <title>Complete sequence of Frankia sp. EuI1c.</title>
        <authorList>
            <consortium name="US DOE Joint Genome Institute"/>
            <person name="Lucas S."/>
            <person name="Copeland A."/>
            <person name="Lapidus A."/>
            <person name="Cheng J.-F."/>
            <person name="Bruce D."/>
            <person name="Goodwin L."/>
            <person name="Pitluck S."/>
            <person name="Chertkov O."/>
            <person name="Detter J.C."/>
            <person name="Han C."/>
            <person name="Tapia R."/>
            <person name="Land M."/>
            <person name="Hauser L."/>
            <person name="Jeffries C."/>
            <person name="Kyrpides N."/>
            <person name="Ivanova N."/>
            <person name="Mikhailova N."/>
            <person name="Beauchemin N."/>
            <person name="Sen A."/>
            <person name="Sur S.A."/>
            <person name="Gtari M."/>
            <person name="Wall L."/>
            <person name="Tisa L."/>
            <person name="Woyke T."/>
        </authorList>
    </citation>
    <scope>NUCLEOTIDE SEQUENCE [LARGE SCALE GENOMIC DNA]</scope>
    <source>
        <strain evidence="15">DSM 45817 / CECT 9037 / EuI1c</strain>
    </source>
</reference>
<dbReference type="GO" id="GO:0048040">
    <property type="term" value="F:UDP-glucuronate decarboxylase activity"/>
    <property type="evidence" value="ECO:0007669"/>
    <property type="project" value="TreeGrafter"/>
</dbReference>
<dbReference type="GO" id="GO:0005737">
    <property type="term" value="C:cytoplasm"/>
    <property type="evidence" value="ECO:0007669"/>
    <property type="project" value="TreeGrafter"/>
</dbReference>
<dbReference type="InterPro" id="IPR044516">
    <property type="entry name" value="UXS-like"/>
</dbReference>
<dbReference type="InParanoid" id="E3JCH5"/>
<keyword evidence="6" id="KW-1133">Transmembrane helix</keyword>
<evidence type="ECO:0000256" key="1">
    <source>
        <dbReference type="ARBA" id="ARBA00001911"/>
    </source>
</evidence>
<evidence type="ECO:0000256" key="4">
    <source>
        <dbReference type="ARBA" id="ARBA00022793"/>
    </source>
</evidence>
<evidence type="ECO:0000256" key="2">
    <source>
        <dbReference type="ARBA" id="ARBA00004323"/>
    </source>
</evidence>